<sequence length="160" mass="18284">MIFLELMSLLMSNNEFDYGVRQVGYVLEINTMKNGVSLRNNPLLEERFRNIVLSESQVSELVDGLSKLTKDDTKDKKPIAWALSKSFNQRACPSLKYIANAAIADSNDGLLFQSLIGIENCCLRESWDFITEVSYLDFLEDSSEFAQKKLEYKELGLYDD</sequence>
<dbReference type="Proteomes" id="UP000622604">
    <property type="component" value="Unassembled WGS sequence"/>
</dbReference>
<dbReference type="EMBL" id="BMZC01000014">
    <property type="protein sequence ID" value="GGZ77476.1"/>
    <property type="molecule type" value="Genomic_DNA"/>
</dbReference>
<protein>
    <submittedName>
        <fullName evidence="1">Uncharacterized protein</fullName>
    </submittedName>
</protein>
<dbReference type="AlphaFoldDB" id="A0A8H9M5B7"/>
<reference evidence="1" key="2">
    <citation type="submission" date="2020-09" db="EMBL/GenBank/DDBJ databases">
        <authorList>
            <person name="Sun Q."/>
            <person name="Kim S."/>
        </authorList>
    </citation>
    <scope>NUCLEOTIDE SEQUENCE</scope>
    <source>
        <strain evidence="1">KCTC 32337</strain>
    </source>
</reference>
<evidence type="ECO:0000313" key="1">
    <source>
        <dbReference type="EMBL" id="GGZ77476.1"/>
    </source>
</evidence>
<proteinExistence type="predicted"/>
<comment type="caution">
    <text evidence="1">The sequence shown here is derived from an EMBL/GenBank/DDBJ whole genome shotgun (WGS) entry which is preliminary data.</text>
</comment>
<name>A0A8H9M5B7_9ALTE</name>
<reference evidence="1" key="1">
    <citation type="journal article" date="2014" name="Int. J. Syst. Evol. Microbiol.">
        <title>Complete genome sequence of Corynebacterium casei LMG S-19264T (=DSM 44701T), isolated from a smear-ripened cheese.</title>
        <authorList>
            <consortium name="US DOE Joint Genome Institute (JGI-PGF)"/>
            <person name="Walter F."/>
            <person name="Albersmeier A."/>
            <person name="Kalinowski J."/>
            <person name="Ruckert C."/>
        </authorList>
    </citation>
    <scope>NUCLEOTIDE SEQUENCE</scope>
    <source>
        <strain evidence="1">KCTC 32337</strain>
    </source>
</reference>
<dbReference type="RefSeq" id="WP_013755123.1">
    <property type="nucleotide sequence ID" value="NZ_BMZC01000014.1"/>
</dbReference>
<evidence type="ECO:0000313" key="2">
    <source>
        <dbReference type="Proteomes" id="UP000622604"/>
    </source>
</evidence>
<gene>
    <name evidence="1" type="ORF">GCM10011274_39450</name>
</gene>
<organism evidence="1 2">
    <name type="scientific">Paraglaciecola chathamensis</name>
    <dbReference type="NCBI Taxonomy" id="368405"/>
    <lineage>
        <taxon>Bacteria</taxon>
        <taxon>Pseudomonadati</taxon>
        <taxon>Pseudomonadota</taxon>
        <taxon>Gammaproteobacteria</taxon>
        <taxon>Alteromonadales</taxon>
        <taxon>Alteromonadaceae</taxon>
        <taxon>Paraglaciecola</taxon>
    </lineage>
</organism>
<accession>A0A8H9M5B7</accession>